<gene>
    <name evidence="6" type="ORF">SAMN05421642_11264</name>
</gene>
<dbReference type="Proteomes" id="UP000198327">
    <property type="component" value="Unassembled WGS sequence"/>
</dbReference>
<keyword evidence="3" id="KW-0813">Transport</keyword>
<accession>A0A239L6G0</accession>
<dbReference type="Gene3D" id="3.40.50.1980">
    <property type="entry name" value="Nitrogenase molybdenum iron protein domain"/>
    <property type="match status" value="2"/>
</dbReference>
<dbReference type="SUPFAM" id="SSF53807">
    <property type="entry name" value="Helical backbone' metal receptor"/>
    <property type="match status" value="1"/>
</dbReference>
<evidence type="ECO:0000256" key="4">
    <source>
        <dbReference type="ARBA" id="ARBA00022729"/>
    </source>
</evidence>
<dbReference type="GO" id="GO:1901678">
    <property type="term" value="P:iron coordination entity transport"/>
    <property type="evidence" value="ECO:0007669"/>
    <property type="project" value="UniProtKB-ARBA"/>
</dbReference>
<evidence type="ECO:0000256" key="1">
    <source>
        <dbReference type="ARBA" id="ARBA00004196"/>
    </source>
</evidence>
<protein>
    <submittedName>
        <fullName evidence="6">ABC-type Fe3+-hydroxamate transport system, substrate-binding protein</fullName>
    </submittedName>
</protein>
<evidence type="ECO:0000256" key="3">
    <source>
        <dbReference type="ARBA" id="ARBA00022448"/>
    </source>
</evidence>
<evidence type="ECO:0000313" key="7">
    <source>
        <dbReference type="Proteomes" id="UP000198327"/>
    </source>
</evidence>
<dbReference type="PANTHER" id="PTHR30532">
    <property type="entry name" value="IRON III DICITRATE-BINDING PERIPLASMIC PROTEIN"/>
    <property type="match status" value="1"/>
</dbReference>
<evidence type="ECO:0000256" key="2">
    <source>
        <dbReference type="ARBA" id="ARBA00008814"/>
    </source>
</evidence>
<dbReference type="PROSITE" id="PS51318">
    <property type="entry name" value="TAT"/>
    <property type="match status" value="1"/>
</dbReference>
<dbReference type="PROSITE" id="PS50983">
    <property type="entry name" value="FE_B12_PBP"/>
    <property type="match status" value="1"/>
</dbReference>
<dbReference type="InterPro" id="IPR051313">
    <property type="entry name" value="Bact_iron-sidero_bind"/>
</dbReference>
<comment type="subcellular location">
    <subcellularLocation>
        <location evidence="1">Cell envelope</location>
    </subcellularLocation>
</comment>
<dbReference type="InterPro" id="IPR002491">
    <property type="entry name" value="ABC_transptr_periplasmic_BD"/>
</dbReference>
<evidence type="ECO:0000259" key="5">
    <source>
        <dbReference type="PROSITE" id="PS50983"/>
    </source>
</evidence>
<keyword evidence="4" id="KW-0732">Signal</keyword>
<dbReference type="PANTHER" id="PTHR30532:SF1">
    <property type="entry name" value="IRON(3+)-HYDROXAMATE-BINDING PROTEIN FHUD"/>
    <property type="match status" value="1"/>
</dbReference>
<dbReference type="Pfam" id="PF01497">
    <property type="entry name" value="Peripla_BP_2"/>
    <property type="match status" value="1"/>
</dbReference>
<dbReference type="AlphaFoldDB" id="A0A239L6G0"/>
<organism evidence="6 7">
    <name type="scientific">Rhodococcoides kyotonense</name>
    <dbReference type="NCBI Taxonomy" id="398843"/>
    <lineage>
        <taxon>Bacteria</taxon>
        <taxon>Bacillati</taxon>
        <taxon>Actinomycetota</taxon>
        <taxon>Actinomycetes</taxon>
        <taxon>Mycobacteriales</taxon>
        <taxon>Nocardiaceae</taxon>
        <taxon>Rhodococcoides</taxon>
    </lineage>
</organism>
<dbReference type="GO" id="GO:0030288">
    <property type="term" value="C:outer membrane-bounded periplasmic space"/>
    <property type="evidence" value="ECO:0007669"/>
    <property type="project" value="TreeGrafter"/>
</dbReference>
<feature type="domain" description="Fe/B12 periplasmic-binding" evidence="5">
    <location>
        <begin position="61"/>
        <end position="322"/>
    </location>
</feature>
<dbReference type="EMBL" id="FZOW01000012">
    <property type="protein sequence ID" value="SNT25880.1"/>
    <property type="molecule type" value="Genomic_DNA"/>
</dbReference>
<keyword evidence="7" id="KW-1185">Reference proteome</keyword>
<sequence>MSVITSDLTRRRFGFGLAAAGLGAALAACSTEEASSAPDIVGRVPFGYSQNSVEIPRDPQRVVSIQGRADLEFGLLAGYTMVASGASFLPNEPVGVQFGSLVPTELPRLGLGDGTDVDYEQLLGLEPDLILVPSYGYEVDWYGNDRLRQIAPVAPISDNFIGWREDLTAQLATLGRPGVGPELFADYNASVASIRSELSGALSGKRVAMAAAGETDLFIQQNGIQVSTAMDVGLVVPHYDPTADGGLQIAQENFDRLQDIDVMILQVNDGSGQVPDLGPTWNLLPFVQAGRVHVIDGRFNQGFVVTATNYLSQIRTAAGLIA</sequence>
<name>A0A239L6G0_9NOCA</name>
<comment type="similarity">
    <text evidence="2">Belongs to the bacterial solute-binding protein 8 family.</text>
</comment>
<reference evidence="7" key="1">
    <citation type="submission" date="2017-06" db="EMBL/GenBank/DDBJ databases">
        <authorList>
            <person name="Varghese N."/>
            <person name="Submissions S."/>
        </authorList>
    </citation>
    <scope>NUCLEOTIDE SEQUENCE [LARGE SCALE GENOMIC DNA]</scope>
    <source>
        <strain evidence="7">JCM 23211</strain>
    </source>
</reference>
<proteinExistence type="inferred from homology"/>
<dbReference type="RefSeq" id="WP_176444381.1">
    <property type="nucleotide sequence ID" value="NZ_FZOW01000012.1"/>
</dbReference>
<dbReference type="InterPro" id="IPR006311">
    <property type="entry name" value="TAT_signal"/>
</dbReference>
<evidence type="ECO:0000313" key="6">
    <source>
        <dbReference type="EMBL" id="SNT25880.1"/>
    </source>
</evidence>